<dbReference type="VEuPathDB" id="PlasmoDB:PVW1_000028900"/>
<name>A0A1G4E720_PLAVI</name>
<organism evidence="2 3">
    <name type="scientific">Plasmodium vivax</name>
    <name type="common">malaria parasite P. vivax</name>
    <dbReference type="NCBI Taxonomy" id="5855"/>
    <lineage>
        <taxon>Eukaryota</taxon>
        <taxon>Sar</taxon>
        <taxon>Alveolata</taxon>
        <taxon>Apicomplexa</taxon>
        <taxon>Aconoidasida</taxon>
        <taxon>Haemosporida</taxon>
        <taxon>Plasmodiidae</taxon>
        <taxon>Plasmodium</taxon>
        <taxon>Plasmodium (Plasmodium)</taxon>
    </lineage>
</organism>
<evidence type="ECO:0000313" key="2">
    <source>
        <dbReference type="EMBL" id="SCA60039.1"/>
    </source>
</evidence>
<dbReference type="Proteomes" id="UP000305196">
    <property type="component" value="Unassembled WGS sequence"/>
</dbReference>
<dbReference type="EMBL" id="FLYI01000086">
    <property type="protein sequence ID" value="SCA60039.1"/>
    <property type="molecule type" value="Genomic_DNA"/>
</dbReference>
<dbReference type="VEuPathDB" id="PlasmoDB:PVPAM_080005900"/>
<evidence type="ECO:0000313" key="3">
    <source>
        <dbReference type="Proteomes" id="UP000305196"/>
    </source>
</evidence>
<protein>
    <submittedName>
        <fullName evidence="2">VIR protein</fullName>
    </submittedName>
</protein>
<gene>
    <name evidence="2" type="ORF">PVC01_000041500</name>
</gene>
<keyword evidence="1" id="KW-0812">Transmembrane</keyword>
<dbReference type="VEuPathDB" id="PlasmoDB:PVX_075195"/>
<feature type="transmembrane region" description="Helical" evidence="1">
    <location>
        <begin position="259"/>
        <end position="279"/>
    </location>
</feature>
<dbReference type="VEuPathDB" id="PlasmoDB:PVP01_0735500"/>
<proteinExistence type="predicted"/>
<evidence type="ECO:0000256" key="1">
    <source>
        <dbReference type="SAM" id="Phobius"/>
    </source>
</evidence>
<reference evidence="2 3" key="1">
    <citation type="submission" date="2016-07" db="EMBL/GenBank/DDBJ databases">
        <authorList>
            <consortium name="Pathogen Informatics"/>
        </authorList>
    </citation>
    <scope>NUCLEOTIDE SEQUENCE [LARGE SCALE GENOMIC DNA]</scope>
</reference>
<accession>A0A1G4E720</accession>
<keyword evidence="1" id="KW-1133">Transmembrane helix</keyword>
<keyword evidence="1" id="KW-0472">Membrane</keyword>
<sequence>MTTNDKDFSVDKIKQEYKFIDVSNFYKIYNEFNWPCINDIYTDFGASCLPGDSDDWTEFSEVNELLSNLYSNLYRVYYTIAKRGNDYFEKNLEEVKTMGCTYLKYWLYDQITSKKFDESQITKFFDGIYNHIKNHIHSFKVDYCNFSRLSLDEIKSIKKLYAFNAIIYTGYNISDACNNNSCNYDYFEEALIEFINSIKKCSSDSSNMGYCNEFNEFLSVCNDENTYSGITIKNDYKGYSTDPIDKISHLLHNPNRSTIAATSIVGSAIGLPSIFYYLYKFRPFGRTLRKRKGENIVNIDEAAHNSLLYTTDTEQLPLQNREYKVAYHTFSDT</sequence>
<dbReference type="AlphaFoldDB" id="A0A1G4E720"/>